<evidence type="ECO:0000313" key="4">
    <source>
        <dbReference type="Proteomes" id="UP000254504"/>
    </source>
</evidence>
<feature type="transmembrane region" description="Helical" evidence="1">
    <location>
        <begin position="626"/>
        <end position="644"/>
    </location>
</feature>
<feature type="transmembrane region" description="Helical" evidence="1">
    <location>
        <begin position="339"/>
        <end position="358"/>
    </location>
</feature>
<reference evidence="2 4" key="2">
    <citation type="submission" date="2018-07" db="EMBL/GenBank/DDBJ databases">
        <title>Complete genome of the Arcobacter trophiarum type strain LMG 25534.</title>
        <authorList>
            <person name="Miller W.G."/>
            <person name="Yee E."/>
        </authorList>
    </citation>
    <scope>NUCLEOTIDE SEQUENCE [LARGE SCALE GENOMIC DNA]</scope>
    <source>
        <strain evidence="2 4">LMG 25534</strain>
    </source>
</reference>
<feature type="transmembrane region" description="Helical" evidence="1">
    <location>
        <begin position="679"/>
        <end position="700"/>
    </location>
</feature>
<keyword evidence="5" id="KW-1185">Reference proteome</keyword>
<dbReference type="EMBL" id="CP031367">
    <property type="protein sequence ID" value="AXK49072.1"/>
    <property type="molecule type" value="Genomic_DNA"/>
</dbReference>
<gene>
    <name evidence="2" type="ORF">ATR_1213</name>
    <name evidence="3" type="ORF">CRU87_06960</name>
</gene>
<reference evidence="3 5" key="1">
    <citation type="submission" date="2017-10" db="EMBL/GenBank/DDBJ databases">
        <title>Genomics of the genus Arcobacter.</title>
        <authorList>
            <person name="Perez-Cataluna A."/>
            <person name="Figueras M.J."/>
        </authorList>
    </citation>
    <scope>NUCLEOTIDE SEQUENCE [LARGE SCALE GENOMIC DNA]</scope>
    <source>
        <strain evidence="3 5">LMG 25534</strain>
    </source>
</reference>
<accession>A0AAD0QJL3</accession>
<feature type="transmembrane region" description="Helical" evidence="1">
    <location>
        <begin position="316"/>
        <end position="333"/>
    </location>
</feature>
<name>A0AAD0QJL3_9BACT</name>
<dbReference type="Proteomes" id="UP000289132">
    <property type="component" value="Unassembled WGS sequence"/>
</dbReference>
<evidence type="ECO:0000313" key="5">
    <source>
        <dbReference type="Proteomes" id="UP000289132"/>
    </source>
</evidence>
<evidence type="ECO:0000313" key="3">
    <source>
        <dbReference type="EMBL" id="RXJ90961.1"/>
    </source>
</evidence>
<feature type="transmembrane region" description="Helical" evidence="1">
    <location>
        <begin position="278"/>
        <end position="296"/>
    </location>
</feature>
<evidence type="ECO:0000256" key="1">
    <source>
        <dbReference type="SAM" id="Phobius"/>
    </source>
</evidence>
<dbReference type="KEGG" id="atp:ATR_1213"/>
<dbReference type="RefSeq" id="WP_115428575.1">
    <property type="nucleotide sequence ID" value="NZ_CP031367.1"/>
</dbReference>
<feature type="transmembrane region" description="Helical" evidence="1">
    <location>
        <begin position="656"/>
        <end position="673"/>
    </location>
</feature>
<dbReference type="AlphaFoldDB" id="A0AAD0QJL3"/>
<organism evidence="2 4">
    <name type="scientific">Aliarcobacter trophiarum LMG 25534</name>
    <dbReference type="NCBI Taxonomy" id="1032241"/>
    <lineage>
        <taxon>Bacteria</taxon>
        <taxon>Pseudomonadati</taxon>
        <taxon>Campylobacterota</taxon>
        <taxon>Epsilonproteobacteria</taxon>
        <taxon>Campylobacterales</taxon>
        <taxon>Arcobacteraceae</taxon>
        <taxon>Aliarcobacter</taxon>
    </lineage>
</organism>
<dbReference type="EMBL" id="PDKD01000011">
    <property type="protein sequence ID" value="RXJ90961.1"/>
    <property type="molecule type" value="Genomic_DNA"/>
</dbReference>
<feature type="transmembrane region" description="Helical" evidence="1">
    <location>
        <begin position="379"/>
        <end position="399"/>
    </location>
</feature>
<keyword evidence="1" id="KW-0472">Membrane</keyword>
<evidence type="ECO:0000313" key="2">
    <source>
        <dbReference type="EMBL" id="AXK49072.1"/>
    </source>
</evidence>
<proteinExistence type="predicted"/>
<dbReference type="Proteomes" id="UP000254504">
    <property type="component" value="Chromosome"/>
</dbReference>
<protein>
    <submittedName>
        <fullName evidence="2">Membrane protein</fullName>
    </submittedName>
</protein>
<keyword evidence="1" id="KW-1133">Transmembrane helix</keyword>
<feature type="transmembrane region" description="Helical" evidence="1">
    <location>
        <begin position="250"/>
        <end position="272"/>
    </location>
</feature>
<feature type="transmembrane region" description="Helical" evidence="1">
    <location>
        <begin position="576"/>
        <end position="593"/>
    </location>
</feature>
<feature type="transmembrane region" description="Helical" evidence="1">
    <location>
        <begin position="229"/>
        <end position="245"/>
    </location>
</feature>
<keyword evidence="1" id="KW-0812">Transmembrane</keyword>
<dbReference type="SUPFAM" id="SSF82866">
    <property type="entry name" value="Multidrug efflux transporter AcrB transmembrane domain"/>
    <property type="match status" value="2"/>
</dbReference>
<feature type="transmembrane region" description="Helical" evidence="1">
    <location>
        <begin position="600"/>
        <end position="620"/>
    </location>
</feature>
<sequence length="710" mass="82924">MFKIKNYISFAIFLVILSFVLLFNSFSIVSTNLESVLANSEQKELLKKFNEFKISKKLFLYVDGLNNDSLKKIKDIEDQLIKNSSLTLDKQTQNSTLKEYEKEYFLYQNIKNIDSLEKIDINKELEKLKEKLLNSEFTYFTNENDPFIIFKNEEFKGNFYIKNSHLAVKDMGYFSIFSISSEINSILQYEKLYNDILSITKNSKEVEVFSSLFYFVENQNIIKNDVDKIIYIATTILILLYLIILRDLKLLLNVVFTLSSSILFALFISSFIFKELSIFVVVFGISISTVAIDYMFHHYVHREYEGDFRFNKDVFLGMLTTITAFLILSFVSFSLIKQLSLFTVFTLLFSYFQFAFVYQKIGFLYKDSKLFNIKSIDKISPKIVFAFTVFILIISIFSFKFDSNLKNLDVENKRLNSLQEFFNQKIASNDKVPFLIRAKSIDELIKNSKELKIELKNSMIPLDKLIYKDEFFQSKTILDSKNIDNLNEKIKKLSKEFGFKDGFFENSYRVSQIEPKYSLDLLQNMGFEVLKSNDWYISYINVSKNEVEKLSNYDFVINLSLKTMFEDELNKIKKELFLYGSLAILFIVSIVLINYRKNLFIYLSFLFFPFSMILSLTLFIELNVLHIFILFIILSISIDYGIYISSYKKDVNTNKAIVYSILTTFAGFGVLIFSNINALFSIGLASSVGVLSILFLLIFLRRSKIETNSL</sequence>